<dbReference type="AlphaFoldDB" id="A0A2T4JFA7"/>
<dbReference type="Pfam" id="PF01501">
    <property type="entry name" value="Glyco_transf_8"/>
    <property type="match status" value="1"/>
</dbReference>
<evidence type="ECO:0000313" key="2">
    <source>
        <dbReference type="Proteomes" id="UP000241362"/>
    </source>
</evidence>
<name>A0A2T4JFA7_FUSBL</name>
<proteinExistence type="predicted"/>
<dbReference type="InterPro" id="IPR029044">
    <property type="entry name" value="Nucleotide-diphossugar_trans"/>
</dbReference>
<evidence type="ECO:0000313" key="1">
    <source>
        <dbReference type="EMBL" id="PTE16599.1"/>
    </source>
</evidence>
<evidence type="ECO:0008006" key="3">
    <source>
        <dbReference type="Google" id="ProtNLM"/>
    </source>
</evidence>
<dbReference type="RefSeq" id="WP_107671760.1">
    <property type="nucleotide sequence ID" value="NZ_PZKE01000001.1"/>
</dbReference>
<protein>
    <recommendedName>
        <fullName evidence="3">Lipopolysaccharide biosynthesis protein, LPS:glycosyltransferase</fullName>
    </recommendedName>
</protein>
<gene>
    <name evidence="1" type="ORF">C5F44_01750</name>
</gene>
<accession>A0A2T4JFA7</accession>
<dbReference type="InterPro" id="IPR002495">
    <property type="entry name" value="Glyco_trans_8"/>
</dbReference>
<dbReference type="GO" id="GO:0016757">
    <property type="term" value="F:glycosyltransferase activity"/>
    <property type="evidence" value="ECO:0007669"/>
    <property type="project" value="InterPro"/>
</dbReference>
<sequence>MSARAIVLGFTTNYAFAAGALLASILARDPAFDATVVIYHDGLPEDQQAAFLRLWPRCRFLPFTAADVAKRLGVTVDDARVAPYLAHFSPLVLTKLELPALLDEYERVIWLDADILVRGPLAPLWDFDCLAWRPLPEGAFARREKVLSVFRHLDLDPAVPLLNGGVIGVSRRFLDRGGSVGLIHRMAAHLVEQAPPSQIAEMPWYLAAASLHLPVTAWPMRFNHPVMTGGVEDALLVHAIGPHKFWNATPLMQLFPDWATHQATWVACGGQPYAGPLTLAEAHPAEAAEVLKAADARTYWLTVFADLRAALPRGMVADLRHDRKFLRLFLHGRPEEQHLRLLRLSNEQRMGLEVHLPRALRAEVLDTLAGAVKGARREGDRALSVPIAQIGQALAAADAVIPDA</sequence>
<comment type="caution">
    <text evidence="1">The sequence shown here is derived from an EMBL/GenBank/DDBJ whole genome shotgun (WGS) entry which is preliminary data.</text>
</comment>
<dbReference type="Gene3D" id="3.90.550.10">
    <property type="entry name" value="Spore Coat Polysaccharide Biosynthesis Protein SpsA, Chain A"/>
    <property type="match status" value="1"/>
</dbReference>
<dbReference type="SUPFAM" id="SSF53448">
    <property type="entry name" value="Nucleotide-diphospho-sugar transferases"/>
    <property type="match status" value="1"/>
</dbReference>
<organism evidence="1 2">
    <name type="scientific">Fuscovulum blasticum DSM 2131</name>
    <dbReference type="NCBI Taxonomy" id="1188250"/>
    <lineage>
        <taxon>Bacteria</taxon>
        <taxon>Pseudomonadati</taxon>
        <taxon>Pseudomonadota</taxon>
        <taxon>Alphaproteobacteria</taxon>
        <taxon>Rhodobacterales</taxon>
        <taxon>Paracoccaceae</taxon>
        <taxon>Pseudogemmobacter</taxon>
    </lineage>
</organism>
<dbReference type="Proteomes" id="UP000241362">
    <property type="component" value="Unassembled WGS sequence"/>
</dbReference>
<reference evidence="1 2" key="1">
    <citation type="submission" date="2018-03" db="EMBL/GenBank/DDBJ databases">
        <title>Rhodobacter blasticus.</title>
        <authorList>
            <person name="Meyer T.E."/>
            <person name="Miller S."/>
            <person name="Lodha T."/>
            <person name="Gandham S."/>
            <person name="Chintalapati S."/>
            <person name="Chintalapati V.R."/>
        </authorList>
    </citation>
    <scope>NUCLEOTIDE SEQUENCE [LARGE SCALE GENOMIC DNA]</scope>
    <source>
        <strain evidence="1 2">DSM 2131</strain>
    </source>
</reference>
<keyword evidence="2" id="KW-1185">Reference proteome</keyword>
<dbReference type="EMBL" id="PZKE01000001">
    <property type="protein sequence ID" value="PTE16599.1"/>
    <property type="molecule type" value="Genomic_DNA"/>
</dbReference>